<reference evidence="1 2" key="1">
    <citation type="submission" date="2019-09" db="EMBL/GenBank/DDBJ databases">
        <title>Genome sequence and assembly of Taibaiella sp.</title>
        <authorList>
            <person name="Chhetri G."/>
        </authorList>
    </citation>
    <scope>NUCLEOTIDE SEQUENCE [LARGE SCALE GENOMIC DNA]</scope>
    <source>
        <strain evidence="1 2">KVB11</strain>
    </source>
</reference>
<dbReference type="NCBIfam" id="TIGR01200">
    <property type="entry name" value="GLPGLI"/>
    <property type="match status" value="1"/>
</dbReference>
<gene>
    <name evidence="1" type="ORF">F0919_03805</name>
</gene>
<keyword evidence="2" id="KW-1185">Reference proteome</keyword>
<dbReference type="Proteomes" id="UP000323632">
    <property type="component" value="Unassembled WGS sequence"/>
</dbReference>
<accession>A0A5M6CUW7</accession>
<evidence type="ECO:0000313" key="2">
    <source>
        <dbReference type="Proteomes" id="UP000323632"/>
    </source>
</evidence>
<name>A0A5M6CUW7_9BACT</name>
<proteinExistence type="predicted"/>
<organism evidence="1 2">
    <name type="scientific">Taibaiella lutea</name>
    <dbReference type="NCBI Taxonomy" id="2608001"/>
    <lineage>
        <taxon>Bacteria</taxon>
        <taxon>Pseudomonadati</taxon>
        <taxon>Bacteroidota</taxon>
        <taxon>Chitinophagia</taxon>
        <taxon>Chitinophagales</taxon>
        <taxon>Chitinophagaceae</taxon>
        <taxon>Taibaiella</taxon>
    </lineage>
</organism>
<comment type="caution">
    <text evidence="1">The sequence shown here is derived from an EMBL/GenBank/DDBJ whole genome shotgun (WGS) entry which is preliminary data.</text>
</comment>
<dbReference type="RefSeq" id="WP_150031382.1">
    <property type="nucleotide sequence ID" value="NZ_VWSH01000001.1"/>
</dbReference>
<evidence type="ECO:0000313" key="1">
    <source>
        <dbReference type="EMBL" id="KAA5536805.1"/>
    </source>
</evidence>
<dbReference type="EMBL" id="VWSH01000001">
    <property type="protein sequence ID" value="KAA5536805.1"/>
    <property type="molecule type" value="Genomic_DNA"/>
</dbReference>
<sequence>MKNISLLLLFLCLAYYSSGQFLTQGKITYERKTNLRQSKQTEEGNEWVKEHIKELAQFTISDFTLTFNKEASVYKFEKEQEVGGWKMDWAKVATENMVYTDFKTGTYTAAKRVFENNYLIEDSIPAFQWKIVNEMRTIAGYPCRKAVTRICDSVVIVAFYCDEIMVTGGPESFNGLPGMILGIAIPRLYTTWFATNVEALPQEVAPFKPEKKSKKASVSAMIAEVKNGTKDWGEWGDPKKIPWWLTL</sequence>
<dbReference type="Pfam" id="PF09697">
    <property type="entry name" value="Porph_ging"/>
    <property type="match status" value="1"/>
</dbReference>
<dbReference type="AlphaFoldDB" id="A0A5M6CUW7"/>
<dbReference type="InterPro" id="IPR005901">
    <property type="entry name" value="GLPGLI"/>
</dbReference>
<protein>
    <submittedName>
        <fullName evidence="1">GLPGLI family protein</fullName>
    </submittedName>
</protein>